<keyword evidence="3" id="KW-0406">Ion transport</keyword>
<dbReference type="Pfam" id="PF00924">
    <property type="entry name" value="MS_channel_2nd"/>
    <property type="match status" value="1"/>
</dbReference>
<dbReference type="Gene3D" id="1.10.287.1260">
    <property type="match status" value="1"/>
</dbReference>
<evidence type="ECO:0008006" key="10">
    <source>
        <dbReference type="Google" id="ProtNLM"/>
    </source>
</evidence>
<keyword evidence="3" id="KW-0813">Transport</keyword>
<dbReference type="InterPro" id="IPR057483">
    <property type="entry name" value="MSL2/3_TM_dom"/>
</dbReference>
<evidence type="ECO:0000259" key="8">
    <source>
        <dbReference type="Pfam" id="PF25237"/>
    </source>
</evidence>
<name>A0A3P6G563_BRAOL</name>
<sequence length="412" mass="45480">MGFQFAGKAVYSAVWVAAVALFMELLGFSTHKWLTAGGLGTVLITLAGREILTNFLSSIMIHATRPFVRNERIQIKIEGYEVSGTVEHVGWWSPTIVRGDHREAIHIPNHKFTVNVVRNITQKTHWRIKTHLAISYLDVNKINNIVADMRKVLAKNPQVEQQKLHRRIFLEDVDPENQALVILISCFVKTSHREEYLSVKEAILLDLLRVISHHRARLATPIRTIRKMHTAADMENAPFGESMYGPGGVASRRSSVVIEPSYKIYGEDKSKSQRSASDTTNKVLDERGVKPGAKPVSKPAGTAKDEAEVSGGAEKPKTKRSGSKTKAPKKDTTDGSTSSVSRSAIEENLVLGVALEGSKRTLPIDEEEMPFSPKEADTKELTGSTRRSGKGTLVADKEQKDAQSHTVASTEL</sequence>
<comment type="similarity">
    <text evidence="2">Belongs to the MscS (TC 1.A.23) family.</text>
</comment>
<feature type="domain" description="Mechanosensitive ion channel protein 2/3 C-terminal" evidence="7">
    <location>
        <begin position="126"/>
        <end position="212"/>
    </location>
</feature>
<evidence type="ECO:0000259" key="7">
    <source>
        <dbReference type="Pfam" id="PF24956"/>
    </source>
</evidence>
<evidence type="ECO:0000256" key="3">
    <source>
        <dbReference type="ARBA" id="ARBA00023065"/>
    </source>
</evidence>
<gene>
    <name evidence="9" type="ORF">BOLSC81T61261H</name>
</gene>
<dbReference type="InterPro" id="IPR056876">
    <property type="entry name" value="Msl2-3_C"/>
</dbReference>
<dbReference type="AlphaFoldDB" id="A0A3P6G563"/>
<proteinExistence type="inferred from homology"/>
<dbReference type="SUPFAM" id="SSF50182">
    <property type="entry name" value="Sm-like ribonucleoproteins"/>
    <property type="match status" value="1"/>
</dbReference>
<evidence type="ECO:0000259" key="6">
    <source>
        <dbReference type="Pfam" id="PF00924"/>
    </source>
</evidence>
<evidence type="ECO:0000256" key="2">
    <source>
        <dbReference type="ARBA" id="ARBA00008017"/>
    </source>
</evidence>
<feature type="domain" description="Mechanosensitive channel protein 2/3 transmembrane" evidence="8">
    <location>
        <begin position="1"/>
        <end position="49"/>
    </location>
</feature>
<dbReference type="InterPro" id="IPR010920">
    <property type="entry name" value="LSM_dom_sf"/>
</dbReference>
<dbReference type="GO" id="GO:0016020">
    <property type="term" value="C:membrane"/>
    <property type="evidence" value="ECO:0007669"/>
    <property type="project" value="UniProtKB-SubCell"/>
</dbReference>
<keyword evidence="4" id="KW-0407">Ion channel</keyword>
<evidence type="ECO:0000256" key="4">
    <source>
        <dbReference type="ARBA" id="ARBA00023303"/>
    </source>
</evidence>
<protein>
    <recommendedName>
        <fullName evidence="10">Mechanosensitive ion channel protein</fullName>
    </recommendedName>
</protein>
<feature type="compositionally biased region" description="Polar residues" evidence="5">
    <location>
        <begin position="273"/>
        <end position="282"/>
    </location>
</feature>
<reference evidence="9" key="1">
    <citation type="submission" date="2018-11" db="EMBL/GenBank/DDBJ databases">
        <authorList>
            <consortium name="Genoscope - CEA"/>
            <person name="William W."/>
        </authorList>
    </citation>
    <scope>NUCLEOTIDE SEQUENCE</scope>
</reference>
<organism evidence="9">
    <name type="scientific">Brassica oleracea</name>
    <name type="common">Wild cabbage</name>
    <dbReference type="NCBI Taxonomy" id="3712"/>
    <lineage>
        <taxon>Eukaryota</taxon>
        <taxon>Viridiplantae</taxon>
        <taxon>Streptophyta</taxon>
        <taxon>Embryophyta</taxon>
        <taxon>Tracheophyta</taxon>
        <taxon>Spermatophyta</taxon>
        <taxon>Magnoliopsida</taxon>
        <taxon>eudicotyledons</taxon>
        <taxon>Gunneridae</taxon>
        <taxon>Pentapetalae</taxon>
        <taxon>rosids</taxon>
        <taxon>malvids</taxon>
        <taxon>Brassicales</taxon>
        <taxon>Brassicaceae</taxon>
        <taxon>Brassiceae</taxon>
        <taxon>Brassica</taxon>
    </lineage>
</organism>
<dbReference type="GO" id="GO:0034220">
    <property type="term" value="P:monoatomic ion transmembrane transport"/>
    <property type="evidence" value="ECO:0007669"/>
    <property type="project" value="UniProtKB-KW"/>
</dbReference>
<evidence type="ECO:0000256" key="5">
    <source>
        <dbReference type="SAM" id="MobiDB-lite"/>
    </source>
</evidence>
<feature type="compositionally biased region" description="Basic residues" evidence="5">
    <location>
        <begin position="317"/>
        <end position="327"/>
    </location>
</feature>
<dbReference type="PANTHER" id="PTHR43634">
    <property type="entry name" value="OW CONDUCTANCE MECHANOSENSITIVE CHANNEL"/>
    <property type="match status" value="1"/>
</dbReference>
<evidence type="ECO:0000313" key="9">
    <source>
        <dbReference type="EMBL" id="VDD66033.1"/>
    </source>
</evidence>
<accession>A0A3P6G563</accession>
<comment type="subcellular location">
    <subcellularLocation>
        <location evidence="1">Membrane</location>
        <topology evidence="1">Multi-pass membrane protein</topology>
    </subcellularLocation>
</comment>
<feature type="region of interest" description="Disordered" evidence="5">
    <location>
        <begin position="267"/>
        <end position="412"/>
    </location>
</feature>
<dbReference type="PANTHER" id="PTHR43634:SF12">
    <property type="entry name" value="MECHANOSENSITIVE ION CHANNEL PROTEIN"/>
    <property type="match status" value="1"/>
</dbReference>
<evidence type="ECO:0000256" key="1">
    <source>
        <dbReference type="ARBA" id="ARBA00004141"/>
    </source>
</evidence>
<feature type="domain" description="Mechanosensitive ion channel MscS" evidence="6">
    <location>
        <begin position="51"/>
        <end position="121"/>
    </location>
</feature>
<dbReference type="Pfam" id="PF24956">
    <property type="entry name" value="Msl2-3_C"/>
    <property type="match status" value="1"/>
</dbReference>
<dbReference type="EMBL" id="LR031941">
    <property type="protein sequence ID" value="VDD66033.1"/>
    <property type="molecule type" value="Genomic_DNA"/>
</dbReference>
<dbReference type="InterPro" id="IPR006685">
    <property type="entry name" value="MscS_channel_2nd"/>
</dbReference>
<dbReference type="Pfam" id="PF25237">
    <property type="entry name" value="MSL2_3"/>
    <property type="match status" value="1"/>
</dbReference>
<dbReference type="InterPro" id="IPR045042">
    <property type="entry name" value="YnaI-like"/>
</dbReference>